<keyword evidence="3" id="KW-1185">Reference proteome</keyword>
<dbReference type="RefSeq" id="WP_215505151.1">
    <property type="nucleotide sequence ID" value="NZ_CP076362.1"/>
</dbReference>
<dbReference type="SUPFAM" id="SSF117916">
    <property type="entry name" value="Fe-S cluster assembly (FSCA) domain-like"/>
    <property type="match status" value="1"/>
</dbReference>
<evidence type="ECO:0000313" key="2">
    <source>
        <dbReference type="EMBL" id="QWK92171.1"/>
    </source>
</evidence>
<dbReference type="Gene3D" id="3.30.300.130">
    <property type="entry name" value="Fe-S cluster assembly (FSCA)"/>
    <property type="match status" value="1"/>
</dbReference>
<protein>
    <submittedName>
        <fullName evidence="2">Metal-sulfur cluster assembly factor</fullName>
    </submittedName>
</protein>
<gene>
    <name evidence="2" type="ORF">KM031_17895</name>
</gene>
<dbReference type="Pfam" id="PF01883">
    <property type="entry name" value="FeS_assembly_P"/>
    <property type="match status" value="1"/>
</dbReference>
<proteinExistence type="predicted"/>
<dbReference type="InterPro" id="IPR052339">
    <property type="entry name" value="Fe-S_Maturation_MIP18"/>
</dbReference>
<dbReference type="PANTHER" id="PTHR42831:SF1">
    <property type="entry name" value="FE-S PROTEIN MATURATION AUXILIARY FACTOR YITW"/>
    <property type="match status" value="1"/>
</dbReference>
<geneLocation type="plasmid" evidence="2 3">
    <name>p1</name>
</geneLocation>
<feature type="domain" description="MIP18 family-like" evidence="1">
    <location>
        <begin position="7"/>
        <end position="77"/>
    </location>
</feature>
<sequence>MTEPVPDIHQALRGVLDPETGRDLIAMGLIYETRFETGTAHVRMTTTTRGCPLTEMLRLGVEAALLAVPGIAAAEVTLTWEPLWTPDRMEPLPM</sequence>
<evidence type="ECO:0000313" key="3">
    <source>
        <dbReference type="Proteomes" id="UP000679352"/>
    </source>
</evidence>
<dbReference type="AlphaFoldDB" id="A0A975PBN3"/>
<dbReference type="Proteomes" id="UP000679352">
    <property type="component" value="Plasmid p1"/>
</dbReference>
<dbReference type="PANTHER" id="PTHR42831">
    <property type="entry name" value="FE-S PROTEIN MATURATION AUXILIARY FACTOR YITW"/>
    <property type="match status" value="1"/>
</dbReference>
<evidence type="ECO:0000259" key="1">
    <source>
        <dbReference type="Pfam" id="PF01883"/>
    </source>
</evidence>
<organism evidence="2 3">
    <name type="scientific">Gemmobacter fulvus</name>
    <dbReference type="NCBI Taxonomy" id="2840474"/>
    <lineage>
        <taxon>Bacteria</taxon>
        <taxon>Pseudomonadati</taxon>
        <taxon>Pseudomonadota</taxon>
        <taxon>Alphaproteobacteria</taxon>
        <taxon>Rhodobacterales</taxon>
        <taxon>Paracoccaceae</taxon>
        <taxon>Gemmobacter</taxon>
    </lineage>
</organism>
<dbReference type="InterPro" id="IPR002744">
    <property type="entry name" value="MIP18-like"/>
</dbReference>
<name>A0A975PBN3_9RHOB</name>
<accession>A0A975PBN3</accession>
<dbReference type="KEGG" id="gfu:KM031_17895"/>
<dbReference type="InterPro" id="IPR034904">
    <property type="entry name" value="FSCA_dom_sf"/>
</dbReference>
<keyword evidence="2" id="KW-0614">Plasmid</keyword>
<dbReference type="EMBL" id="CP076362">
    <property type="protein sequence ID" value="QWK92171.1"/>
    <property type="molecule type" value="Genomic_DNA"/>
</dbReference>
<reference evidence="2" key="1">
    <citation type="submission" date="2021-06" db="EMBL/GenBank/DDBJ databases">
        <authorList>
            <person name="Lee C.-S."/>
            <person name="Jin L."/>
        </authorList>
    </citation>
    <scope>NUCLEOTIDE SEQUENCE</scope>
    <source>
        <strain evidence="2">Con5</strain>
        <plasmid evidence="2">p1</plasmid>
    </source>
</reference>